<organism evidence="2 3">
    <name type="scientific">Rattus norvegicus</name>
    <name type="common">Rat</name>
    <dbReference type="NCBI Taxonomy" id="10116"/>
    <lineage>
        <taxon>Eukaryota</taxon>
        <taxon>Metazoa</taxon>
        <taxon>Chordata</taxon>
        <taxon>Craniata</taxon>
        <taxon>Vertebrata</taxon>
        <taxon>Euteleostomi</taxon>
        <taxon>Mammalia</taxon>
        <taxon>Eutheria</taxon>
        <taxon>Euarchontoglires</taxon>
        <taxon>Glires</taxon>
        <taxon>Rodentia</taxon>
        <taxon>Myomorpha</taxon>
        <taxon>Muroidea</taxon>
        <taxon>Muridae</taxon>
        <taxon>Murinae</taxon>
        <taxon>Rattus</taxon>
    </lineage>
</organism>
<evidence type="ECO:0000313" key="3">
    <source>
        <dbReference type="Proteomes" id="UP000234681"/>
    </source>
</evidence>
<protein>
    <submittedName>
        <fullName evidence="2">RCG35826</fullName>
    </submittedName>
</protein>
<feature type="region of interest" description="Disordered" evidence="1">
    <location>
        <begin position="72"/>
        <end position="96"/>
    </location>
</feature>
<reference evidence="3" key="1">
    <citation type="submission" date="2005-09" db="EMBL/GenBank/DDBJ databases">
        <authorList>
            <person name="Mural R.J."/>
            <person name="Li P.W."/>
            <person name="Adams M.D."/>
            <person name="Amanatides P.G."/>
            <person name="Baden-Tillson H."/>
            <person name="Barnstead M."/>
            <person name="Chin S.H."/>
            <person name="Dew I."/>
            <person name="Evans C.A."/>
            <person name="Ferriera S."/>
            <person name="Flanigan M."/>
            <person name="Fosler C."/>
            <person name="Glodek A."/>
            <person name="Gu Z."/>
            <person name="Holt R.A."/>
            <person name="Jennings D."/>
            <person name="Kraft C.L."/>
            <person name="Lu F."/>
            <person name="Nguyen T."/>
            <person name="Nusskern D.R."/>
            <person name="Pfannkoch C.M."/>
            <person name="Sitter C."/>
            <person name="Sutton G.G."/>
            <person name="Venter J.C."/>
            <person name="Wang Z."/>
            <person name="Woodage T."/>
            <person name="Zheng X.H."/>
            <person name="Zhong F."/>
        </authorList>
    </citation>
    <scope>NUCLEOTIDE SEQUENCE [LARGE SCALE GENOMIC DNA]</scope>
    <source>
        <strain>BN</strain>
        <strain evidence="3">Sprague-Dawley</strain>
    </source>
</reference>
<proteinExistence type="predicted"/>
<sequence length="96" mass="11027">MQLLCKLHFGHQDSRLIQVPEEGCTKKEVSWKYRGMEPACEDKRKVKICNTIKFEHFHVDSNVEGSEEITIRSWPSAKKKRGGGEASKDPNLAERL</sequence>
<evidence type="ECO:0000256" key="1">
    <source>
        <dbReference type="SAM" id="MobiDB-lite"/>
    </source>
</evidence>
<gene>
    <name evidence="2" type="ORF">rCG_35826</name>
</gene>
<name>A6IJM5_RAT</name>
<dbReference type="Proteomes" id="UP000234681">
    <property type="component" value="Chromosome 14"/>
</dbReference>
<dbReference type="AlphaFoldDB" id="A6IJM5"/>
<feature type="compositionally biased region" description="Basic and acidic residues" evidence="1">
    <location>
        <begin position="82"/>
        <end position="96"/>
    </location>
</feature>
<accession>A6IJM5</accession>
<evidence type="ECO:0000313" key="2">
    <source>
        <dbReference type="EMBL" id="EDL99938.1"/>
    </source>
</evidence>
<dbReference type="EMBL" id="CH473963">
    <property type="protein sequence ID" value="EDL99938.1"/>
    <property type="molecule type" value="Genomic_DNA"/>
</dbReference>